<dbReference type="RefSeq" id="WP_028702993.1">
    <property type="nucleotide sequence ID" value="NZ_CP040635.1"/>
</dbReference>
<dbReference type="STRING" id="1122997.GCA_000425285_01380"/>
<sequence length="86" mass="9172">MSSDTLFWKIYAGLAGAVTTLAAQKAVSLLWRTVTGDDEPPVSEDLEVSTGKALSWMVASGIGVAASQLLVSRAIRRQQLNRSVSH</sequence>
<keyword evidence="2" id="KW-1185">Reference proteome</keyword>
<dbReference type="GeneID" id="82885808"/>
<evidence type="ECO:0000313" key="1">
    <source>
        <dbReference type="EMBL" id="VEI02225.1"/>
    </source>
</evidence>
<evidence type="ECO:0000313" key="2">
    <source>
        <dbReference type="Proteomes" id="UP000277858"/>
    </source>
</evidence>
<dbReference type="OrthoDB" id="6293727at2"/>
<dbReference type="Proteomes" id="UP000277858">
    <property type="component" value="Chromosome"/>
</dbReference>
<protein>
    <submittedName>
        <fullName evidence="1">Uncharacterized protein</fullName>
    </submittedName>
</protein>
<reference evidence="1 2" key="1">
    <citation type="submission" date="2018-12" db="EMBL/GenBank/DDBJ databases">
        <authorList>
            <consortium name="Pathogen Informatics"/>
        </authorList>
    </citation>
    <scope>NUCLEOTIDE SEQUENCE [LARGE SCALE GENOMIC DNA]</scope>
    <source>
        <strain evidence="1 2">NCTC13652</strain>
    </source>
</reference>
<dbReference type="InterPro" id="IPR025329">
    <property type="entry name" value="DUF4235"/>
</dbReference>
<dbReference type="AlphaFoldDB" id="A0A3S4V0W6"/>
<organism evidence="1 2">
    <name type="scientific">Acidipropionibacterium jensenii</name>
    <dbReference type="NCBI Taxonomy" id="1749"/>
    <lineage>
        <taxon>Bacteria</taxon>
        <taxon>Bacillati</taxon>
        <taxon>Actinomycetota</taxon>
        <taxon>Actinomycetes</taxon>
        <taxon>Propionibacteriales</taxon>
        <taxon>Propionibacteriaceae</taxon>
        <taxon>Acidipropionibacterium</taxon>
    </lineage>
</organism>
<accession>A0A3S4V0W6</accession>
<name>A0A3S4V0W6_9ACTN</name>
<proteinExistence type="predicted"/>
<dbReference type="Pfam" id="PF14019">
    <property type="entry name" value="DUF4235"/>
    <property type="match status" value="1"/>
</dbReference>
<gene>
    <name evidence="1" type="ORF">NCTC13652_00396</name>
</gene>
<dbReference type="EMBL" id="LR134473">
    <property type="protein sequence ID" value="VEI02225.1"/>
    <property type="molecule type" value="Genomic_DNA"/>
</dbReference>